<evidence type="ECO:0000313" key="3">
    <source>
        <dbReference type="Proteomes" id="UP001220022"/>
    </source>
</evidence>
<proteinExistence type="predicted"/>
<protein>
    <submittedName>
        <fullName evidence="2">ThiF family adenylyltransferase</fullName>
    </submittedName>
</protein>
<dbReference type="InterPro" id="IPR035985">
    <property type="entry name" value="Ubiquitin-activating_enz"/>
</dbReference>
<accession>A0ABT5YV91</accession>
<dbReference type="PANTHER" id="PTHR43267:SF1">
    <property type="entry name" value="TRNA THREONYLCARBAMOYLADENOSINE DEHYDRATASE"/>
    <property type="match status" value="1"/>
</dbReference>
<keyword evidence="2" id="KW-0548">Nucleotidyltransferase</keyword>
<keyword evidence="2" id="KW-0808">Transferase</keyword>
<dbReference type="PANTHER" id="PTHR43267">
    <property type="entry name" value="TRNA THREONYLCARBAMOYLADENOSINE DEHYDRATASE"/>
    <property type="match status" value="1"/>
</dbReference>
<dbReference type="Gene3D" id="3.40.50.720">
    <property type="entry name" value="NAD(P)-binding Rossmann-like Domain"/>
    <property type="match status" value="1"/>
</dbReference>
<evidence type="ECO:0000259" key="1">
    <source>
        <dbReference type="Pfam" id="PF00899"/>
    </source>
</evidence>
<dbReference type="EMBL" id="JARHTQ010000003">
    <property type="protein sequence ID" value="MDF2255522.1"/>
    <property type="molecule type" value="Genomic_DNA"/>
</dbReference>
<reference evidence="2 3" key="1">
    <citation type="submission" date="2023-03" db="EMBL/GenBank/DDBJ databases">
        <title>Draft genome sequence of type strain Streptomyces ferralitis JCM 14344.</title>
        <authorList>
            <person name="Klaysubun C."/>
            <person name="Duangmal K."/>
        </authorList>
    </citation>
    <scope>NUCLEOTIDE SEQUENCE [LARGE SCALE GENOMIC DNA]</scope>
    <source>
        <strain evidence="2 3">JCM 14344</strain>
    </source>
</reference>
<dbReference type="Proteomes" id="UP001220022">
    <property type="component" value="Unassembled WGS sequence"/>
</dbReference>
<dbReference type="SUPFAM" id="SSF69572">
    <property type="entry name" value="Activating enzymes of the ubiquitin-like proteins"/>
    <property type="match status" value="1"/>
</dbReference>
<feature type="domain" description="THIF-type NAD/FAD binding fold" evidence="1">
    <location>
        <begin position="109"/>
        <end position="337"/>
    </location>
</feature>
<dbReference type="InterPro" id="IPR000594">
    <property type="entry name" value="ThiF_NAD_FAD-bd"/>
</dbReference>
<name>A0ABT5YV91_9ACTN</name>
<dbReference type="RefSeq" id="WP_275810071.1">
    <property type="nucleotide sequence ID" value="NZ_BAAANM010000035.1"/>
</dbReference>
<comment type="caution">
    <text evidence="2">The sequence shown here is derived from an EMBL/GenBank/DDBJ whole genome shotgun (WGS) entry which is preliminary data.</text>
</comment>
<dbReference type="GO" id="GO:0016779">
    <property type="term" value="F:nucleotidyltransferase activity"/>
    <property type="evidence" value="ECO:0007669"/>
    <property type="project" value="UniProtKB-KW"/>
</dbReference>
<dbReference type="Pfam" id="PF00899">
    <property type="entry name" value="ThiF"/>
    <property type="match status" value="1"/>
</dbReference>
<sequence length="345" mass="38103">MLQPRIKEFLRIHQVEGEPHLYIGIGPEKVQISDPTEEMISFTLALDGSLTCGELRARFPEADDWLAALDAQGVLDDAAATPTLDPDDLRRWSRQINHLRLYDREGWDGYEGMRRLREARVVVIGTGAGGTTLLRLLNAAGIGTLEAVDFDTFAEENLPTHPTFDEHDVGVPKLEALQHHLALQNSRSRFIPHHTRIESAEDIVKLVDGADFFFNAYDRPRNQAIRWSNEASLRTGVPFGQIGITDKGARVGPTMLPGRTPCMECVGIRNLNILRPEKSGSLTGTLVAMVAGIAVNEVIGLVSGAKSTSRTAGRSLYVNTETLTFDFTEFSFRADCPCQKGRPPR</sequence>
<dbReference type="InterPro" id="IPR045886">
    <property type="entry name" value="ThiF/MoeB/HesA"/>
</dbReference>
<gene>
    <name evidence="2" type="ORF">P2L57_07225</name>
</gene>
<keyword evidence="3" id="KW-1185">Reference proteome</keyword>
<evidence type="ECO:0000313" key="2">
    <source>
        <dbReference type="EMBL" id="MDF2255522.1"/>
    </source>
</evidence>
<organism evidence="2 3">
    <name type="scientific">Streptantibioticus ferralitis</name>
    <dbReference type="NCBI Taxonomy" id="236510"/>
    <lineage>
        <taxon>Bacteria</taxon>
        <taxon>Bacillati</taxon>
        <taxon>Actinomycetota</taxon>
        <taxon>Actinomycetes</taxon>
        <taxon>Kitasatosporales</taxon>
        <taxon>Streptomycetaceae</taxon>
        <taxon>Streptantibioticus</taxon>
    </lineage>
</organism>